<keyword evidence="13" id="KW-0560">Oxidoreductase</keyword>
<dbReference type="GO" id="GO:0006397">
    <property type="term" value="P:mRNA processing"/>
    <property type="evidence" value="ECO:0007669"/>
    <property type="project" value="UniProtKB-KW"/>
</dbReference>
<comment type="catalytic activity">
    <reaction evidence="18">
        <text>a 5,6-dihydrouridine in mRNA + NADP(+) = a uridine in mRNA + NADPH + H(+)</text>
        <dbReference type="Rhea" id="RHEA:69855"/>
        <dbReference type="Rhea" id="RHEA-COMP:14658"/>
        <dbReference type="Rhea" id="RHEA-COMP:17789"/>
        <dbReference type="ChEBI" id="CHEBI:15378"/>
        <dbReference type="ChEBI" id="CHEBI:57783"/>
        <dbReference type="ChEBI" id="CHEBI:58349"/>
        <dbReference type="ChEBI" id="CHEBI:65315"/>
        <dbReference type="ChEBI" id="CHEBI:74443"/>
    </reaction>
    <physiologicalReaction direction="right-to-left" evidence="18">
        <dbReference type="Rhea" id="RHEA:69857"/>
    </physiologicalReaction>
</comment>
<feature type="domain" description="DUS-like FMN-binding" evidence="20">
    <location>
        <begin position="12"/>
        <end position="260"/>
    </location>
</feature>
<dbReference type="Pfam" id="PF01207">
    <property type="entry name" value="Dus"/>
    <property type="match status" value="1"/>
</dbReference>
<dbReference type="RefSeq" id="XP_001419962.1">
    <property type="nucleotide sequence ID" value="XM_001419925.1"/>
</dbReference>
<dbReference type="Proteomes" id="UP000001568">
    <property type="component" value="Chromosome 10"/>
</dbReference>
<keyword evidence="4" id="KW-0285">Flavoprotein</keyword>
<evidence type="ECO:0000256" key="11">
    <source>
        <dbReference type="ARBA" id="ARBA00022833"/>
    </source>
</evidence>
<evidence type="ECO:0000256" key="4">
    <source>
        <dbReference type="ARBA" id="ARBA00022630"/>
    </source>
</evidence>
<dbReference type="GO" id="GO:0003723">
    <property type="term" value="F:RNA binding"/>
    <property type="evidence" value="ECO:0007669"/>
    <property type="project" value="TreeGrafter"/>
</dbReference>
<evidence type="ECO:0000256" key="9">
    <source>
        <dbReference type="ARBA" id="ARBA00022737"/>
    </source>
</evidence>
<dbReference type="OrthoDB" id="259935at2759"/>
<evidence type="ECO:0000256" key="2">
    <source>
        <dbReference type="ARBA" id="ARBA00005451"/>
    </source>
</evidence>
<evidence type="ECO:0000256" key="5">
    <source>
        <dbReference type="ARBA" id="ARBA00022643"/>
    </source>
</evidence>
<comment type="similarity">
    <text evidence="2">Belongs to the Dus family. Dus3 subfamily.</text>
</comment>
<dbReference type="KEGG" id="olu:OSTLU_1214"/>
<keyword evidence="14" id="KW-0520">NAD</keyword>
<evidence type="ECO:0000256" key="13">
    <source>
        <dbReference type="ARBA" id="ARBA00023002"/>
    </source>
</evidence>
<dbReference type="GO" id="GO:0050660">
    <property type="term" value="F:flavin adenine dinucleotide binding"/>
    <property type="evidence" value="ECO:0007669"/>
    <property type="project" value="InterPro"/>
</dbReference>
<comment type="catalytic activity">
    <reaction evidence="19">
        <text>5,6-dihydrouridine(47) in tRNA + NADP(+) = uridine(47) in tRNA + NADPH + H(+)</text>
        <dbReference type="Rhea" id="RHEA:53360"/>
        <dbReference type="Rhea" id="RHEA-COMP:13539"/>
        <dbReference type="Rhea" id="RHEA-COMP:13540"/>
        <dbReference type="ChEBI" id="CHEBI:15378"/>
        <dbReference type="ChEBI" id="CHEBI:57783"/>
        <dbReference type="ChEBI" id="CHEBI:58349"/>
        <dbReference type="ChEBI" id="CHEBI:65315"/>
        <dbReference type="ChEBI" id="CHEBI:74443"/>
        <dbReference type="EC" id="1.3.1.89"/>
    </reaction>
    <physiologicalReaction direction="right-to-left" evidence="19">
        <dbReference type="Rhea" id="RHEA:53362"/>
    </physiologicalReaction>
</comment>
<dbReference type="eggNOG" id="KOG2333">
    <property type="taxonomic scope" value="Eukaryota"/>
</dbReference>
<evidence type="ECO:0000256" key="19">
    <source>
        <dbReference type="ARBA" id="ARBA00049513"/>
    </source>
</evidence>
<gene>
    <name evidence="21" type="ORF">OSTLU_1214</name>
</gene>
<comment type="catalytic activity">
    <reaction evidence="17">
        <text>a 5,6-dihydrouridine in mRNA + NAD(+) = a uridine in mRNA + NADH + H(+)</text>
        <dbReference type="Rhea" id="RHEA:69851"/>
        <dbReference type="Rhea" id="RHEA-COMP:14658"/>
        <dbReference type="Rhea" id="RHEA-COMP:17789"/>
        <dbReference type="ChEBI" id="CHEBI:15378"/>
        <dbReference type="ChEBI" id="CHEBI:57540"/>
        <dbReference type="ChEBI" id="CHEBI:57945"/>
        <dbReference type="ChEBI" id="CHEBI:65315"/>
        <dbReference type="ChEBI" id="CHEBI:74443"/>
    </reaction>
    <physiologicalReaction direction="right-to-left" evidence="17">
        <dbReference type="Rhea" id="RHEA:69853"/>
    </physiologicalReaction>
</comment>
<dbReference type="GO" id="GO:0008270">
    <property type="term" value="F:zinc ion binding"/>
    <property type="evidence" value="ECO:0007669"/>
    <property type="project" value="UniProtKB-KW"/>
</dbReference>
<evidence type="ECO:0000256" key="6">
    <source>
        <dbReference type="ARBA" id="ARBA00022664"/>
    </source>
</evidence>
<dbReference type="FunFam" id="3.20.20.70:FF:000067">
    <property type="entry name" value="tRNA-dihydrouridine(47) synthase [NAD(P)(+)]"/>
    <property type="match status" value="1"/>
</dbReference>
<evidence type="ECO:0000256" key="18">
    <source>
        <dbReference type="ARBA" id="ARBA00049447"/>
    </source>
</evidence>
<evidence type="ECO:0000256" key="1">
    <source>
        <dbReference type="ARBA" id="ARBA00001917"/>
    </source>
</evidence>
<keyword evidence="11" id="KW-0862">Zinc</keyword>
<organism evidence="21 22">
    <name type="scientific">Ostreococcus lucimarinus (strain CCE9901)</name>
    <dbReference type="NCBI Taxonomy" id="436017"/>
    <lineage>
        <taxon>Eukaryota</taxon>
        <taxon>Viridiplantae</taxon>
        <taxon>Chlorophyta</taxon>
        <taxon>Mamiellophyceae</taxon>
        <taxon>Mamiellales</taxon>
        <taxon>Bathycoccaceae</taxon>
        <taxon>Ostreococcus</taxon>
    </lineage>
</organism>
<dbReference type="EC" id="1.3.1.89" evidence="3"/>
<evidence type="ECO:0000256" key="15">
    <source>
        <dbReference type="ARBA" id="ARBA00045934"/>
    </source>
</evidence>
<keyword evidence="9" id="KW-0677">Repeat</keyword>
<sequence>RKELDFKGKLYVAPLTTVGNLPFRRVCTDLGADITVSEMAMASNLLKGDRKEWALLRRHPSEKCYGIQVCGGYPDLMARCAELIDNEVSCDFIDVNMGCPIDGVCAKGAGSSLMRDTDRLKNVVRTMAAVSSTPVTIKLRMGYFDDPSKYVAHDIIPRAKAWGAFAATLHGRTREQRYSRLADWSYIHRCADVAAKSEFTLIGNGDVYTYEDYNAQVADNKVATCMIGRGAIIKPWLMTEIKEQRHWDISANERLDLFKDFCQYGLEHWGSDSMGVEKTRRYLLEWMSYTHRYVPIGLLEQNVVPKLHLRPMRYVGRSDLETKLASDRLEDWLELSEICGLGKPDASFKFVPKHASNSYTK</sequence>
<comment type="catalytic activity">
    <reaction evidence="16">
        <text>5,6-dihydrouridine(47) in tRNA + NAD(+) = uridine(47) in tRNA + NADH + H(+)</text>
        <dbReference type="Rhea" id="RHEA:53364"/>
        <dbReference type="Rhea" id="RHEA-COMP:13539"/>
        <dbReference type="Rhea" id="RHEA-COMP:13540"/>
        <dbReference type="ChEBI" id="CHEBI:15378"/>
        <dbReference type="ChEBI" id="CHEBI:57540"/>
        <dbReference type="ChEBI" id="CHEBI:57945"/>
        <dbReference type="ChEBI" id="CHEBI:65315"/>
        <dbReference type="ChEBI" id="CHEBI:74443"/>
        <dbReference type="EC" id="1.3.1.89"/>
    </reaction>
    <physiologicalReaction direction="right-to-left" evidence="16">
        <dbReference type="Rhea" id="RHEA:53366"/>
    </physiologicalReaction>
</comment>
<keyword evidence="12" id="KW-0521">NADP</keyword>
<evidence type="ECO:0000313" key="22">
    <source>
        <dbReference type="Proteomes" id="UP000001568"/>
    </source>
</evidence>
<evidence type="ECO:0000313" key="21">
    <source>
        <dbReference type="EMBL" id="ABO98255.1"/>
    </source>
</evidence>
<evidence type="ECO:0000256" key="17">
    <source>
        <dbReference type="ARBA" id="ARBA00048342"/>
    </source>
</evidence>
<dbReference type="PANTHER" id="PTHR45846">
    <property type="entry name" value="TRNA-DIHYDROURIDINE(47) SYNTHASE [NAD(P)(+)]-LIKE"/>
    <property type="match status" value="1"/>
</dbReference>
<comment type="cofactor">
    <cofactor evidence="1">
        <name>FMN</name>
        <dbReference type="ChEBI" id="CHEBI:58210"/>
    </cofactor>
</comment>
<evidence type="ECO:0000256" key="7">
    <source>
        <dbReference type="ARBA" id="ARBA00022694"/>
    </source>
</evidence>
<evidence type="ECO:0000256" key="14">
    <source>
        <dbReference type="ARBA" id="ARBA00023027"/>
    </source>
</evidence>
<evidence type="ECO:0000256" key="12">
    <source>
        <dbReference type="ARBA" id="ARBA00022857"/>
    </source>
</evidence>
<feature type="non-terminal residue" evidence="21">
    <location>
        <position position="361"/>
    </location>
</feature>
<comment type="function">
    <text evidence="15">Catalyzes the synthesis of dihydrouridine, a modified base found in the D-loop of most tRNAs. Specifically modifies U47 in cytoplasmic tRNAs. Catalyzes the synthesis of dihydrouridine in some mRNAs, thereby affecting their translation.</text>
</comment>
<feature type="non-terminal residue" evidence="21">
    <location>
        <position position="1"/>
    </location>
</feature>
<dbReference type="Gramene" id="ABO98255">
    <property type="protein sequence ID" value="ABO98255"/>
    <property type="gene ID" value="OSTLU_1214"/>
</dbReference>
<dbReference type="EMBL" id="CP000590">
    <property type="protein sequence ID" value="ABO98255.1"/>
    <property type="molecule type" value="Genomic_DNA"/>
</dbReference>
<accession>A4S3Q5</accession>
<dbReference type="GO" id="GO:0102265">
    <property type="term" value="F:tRNA-dihydrouridine47 synthase activity"/>
    <property type="evidence" value="ECO:0007669"/>
    <property type="project" value="UniProtKB-EC"/>
</dbReference>
<evidence type="ECO:0000256" key="16">
    <source>
        <dbReference type="ARBA" id="ARBA00048266"/>
    </source>
</evidence>
<name>A4S3Q5_OSTLU</name>
<evidence type="ECO:0000256" key="10">
    <source>
        <dbReference type="ARBA" id="ARBA00022771"/>
    </source>
</evidence>
<dbReference type="STRING" id="436017.A4S3Q5"/>
<proteinExistence type="inferred from homology"/>
<dbReference type="PANTHER" id="PTHR45846:SF1">
    <property type="entry name" value="TRNA-DIHYDROURIDINE(47) SYNTHASE [NAD(P)(+)]-LIKE"/>
    <property type="match status" value="1"/>
</dbReference>
<evidence type="ECO:0000259" key="20">
    <source>
        <dbReference type="Pfam" id="PF01207"/>
    </source>
</evidence>
<evidence type="ECO:0000256" key="8">
    <source>
        <dbReference type="ARBA" id="ARBA00022723"/>
    </source>
</evidence>
<dbReference type="AlphaFoldDB" id="A4S3Q5"/>
<keyword evidence="10" id="KW-0863">Zinc-finger</keyword>
<keyword evidence="7" id="KW-0819">tRNA processing</keyword>
<keyword evidence="5" id="KW-0288">FMN</keyword>
<dbReference type="OMA" id="TISEMAM"/>
<dbReference type="CDD" id="cd02801">
    <property type="entry name" value="DUS_like_FMN"/>
    <property type="match status" value="1"/>
</dbReference>
<dbReference type="Gene3D" id="3.20.20.70">
    <property type="entry name" value="Aldolase class I"/>
    <property type="match status" value="1"/>
</dbReference>
<dbReference type="InterPro" id="IPR018517">
    <property type="entry name" value="tRNA_hU_synthase_CS"/>
</dbReference>
<protein>
    <recommendedName>
        <fullName evidence="3">tRNA-dihydrouridine(47) synthase [NAD(P)(+)]</fullName>
        <ecNumber evidence="3">1.3.1.89</ecNumber>
    </recommendedName>
</protein>
<dbReference type="InterPro" id="IPR013785">
    <property type="entry name" value="Aldolase_TIM"/>
</dbReference>
<dbReference type="SUPFAM" id="SSF51395">
    <property type="entry name" value="FMN-linked oxidoreductases"/>
    <property type="match status" value="1"/>
</dbReference>
<dbReference type="GeneID" id="5004001"/>
<keyword evidence="6" id="KW-0507">mRNA processing</keyword>
<evidence type="ECO:0000256" key="3">
    <source>
        <dbReference type="ARBA" id="ARBA00012376"/>
    </source>
</evidence>
<dbReference type="InterPro" id="IPR035587">
    <property type="entry name" value="DUS-like_FMN-bd"/>
</dbReference>
<dbReference type="PROSITE" id="PS01136">
    <property type="entry name" value="UPF0034"/>
    <property type="match status" value="1"/>
</dbReference>
<reference evidence="21 22" key="1">
    <citation type="journal article" date="2007" name="Proc. Natl. Acad. Sci. U.S.A.">
        <title>The tiny eukaryote Ostreococcus provides genomic insights into the paradox of plankton speciation.</title>
        <authorList>
            <person name="Palenik B."/>
            <person name="Grimwood J."/>
            <person name="Aerts A."/>
            <person name="Rouze P."/>
            <person name="Salamov A."/>
            <person name="Putnam N."/>
            <person name="Dupont C."/>
            <person name="Jorgensen R."/>
            <person name="Derelle E."/>
            <person name="Rombauts S."/>
            <person name="Zhou K."/>
            <person name="Otillar R."/>
            <person name="Merchant S.S."/>
            <person name="Podell S."/>
            <person name="Gaasterland T."/>
            <person name="Napoli C."/>
            <person name="Gendler K."/>
            <person name="Manuell A."/>
            <person name="Tai V."/>
            <person name="Vallon O."/>
            <person name="Piganeau G."/>
            <person name="Jancek S."/>
            <person name="Heijde M."/>
            <person name="Jabbari K."/>
            <person name="Bowler C."/>
            <person name="Lohr M."/>
            <person name="Robbens S."/>
            <person name="Werner G."/>
            <person name="Dubchak I."/>
            <person name="Pazour G.J."/>
            <person name="Ren Q."/>
            <person name="Paulsen I."/>
            <person name="Delwiche C."/>
            <person name="Schmutz J."/>
            <person name="Rokhsar D."/>
            <person name="Van de Peer Y."/>
            <person name="Moreau H."/>
            <person name="Grigoriev I.V."/>
        </authorList>
    </citation>
    <scope>NUCLEOTIDE SEQUENCE [LARGE SCALE GENOMIC DNA]</scope>
    <source>
        <strain evidence="21 22">CCE9901</strain>
    </source>
</reference>
<keyword evidence="22" id="KW-1185">Reference proteome</keyword>
<keyword evidence="8" id="KW-0479">Metal-binding</keyword>
<dbReference type="HOGENOM" id="CLU_013299_0_2_1"/>